<organism evidence="1 2">
    <name type="scientific">Eumeta variegata</name>
    <name type="common">Bagworm moth</name>
    <name type="synonym">Eumeta japonica</name>
    <dbReference type="NCBI Taxonomy" id="151549"/>
    <lineage>
        <taxon>Eukaryota</taxon>
        <taxon>Metazoa</taxon>
        <taxon>Ecdysozoa</taxon>
        <taxon>Arthropoda</taxon>
        <taxon>Hexapoda</taxon>
        <taxon>Insecta</taxon>
        <taxon>Pterygota</taxon>
        <taxon>Neoptera</taxon>
        <taxon>Endopterygota</taxon>
        <taxon>Lepidoptera</taxon>
        <taxon>Glossata</taxon>
        <taxon>Ditrysia</taxon>
        <taxon>Tineoidea</taxon>
        <taxon>Psychidae</taxon>
        <taxon>Oiketicinae</taxon>
        <taxon>Eumeta</taxon>
    </lineage>
</organism>
<sequence>MREAPAAARARMSSSLRKALPCVIA</sequence>
<evidence type="ECO:0000313" key="1">
    <source>
        <dbReference type="EMBL" id="GBP00998.1"/>
    </source>
</evidence>
<protein>
    <submittedName>
        <fullName evidence="1">Uncharacterized protein</fullName>
    </submittedName>
</protein>
<accession>A0A4C1SIG3</accession>
<dbReference type="EMBL" id="BGZK01003408">
    <property type="protein sequence ID" value="GBP00998.1"/>
    <property type="molecule type" value="Genomic_DNA"/>
</dbReference>
<dbReference type="AlphaFoldDB" id="A0A4C1SIG3"/>
<gene>
    <name evidence="1" type="ORF">EVAR_66735_1</name>
</gene>
<keyword evidence="2" id="KW-1185">Reference proteome</keyword>
<dbReference type="Proteomes" id="UP000299102">
    <property type="component" value="Unassembled WGS sequence"/>
</dbReference>
<reference evidence="1 2" key="1">
    <citation type="journal article" date="2019" name="Commun. Biol.">
        <title>The bagworm genome reveals a unique fibroin gene that provides high tensile strength.</title>
        <authorList>
            <person name="Kono N."/>
            <person name="Nakamura H."/>
            <person name="Ohtoshi R."/>
            <person name="Tomita M."/>
            <person name="Numata K."/>
            <person name="Arakawa K."/>
        </authorList>
    </citation>
    <scope>NUCLEOTIDE SEQUENCE [LARGE SCALE GENOMIC DNA]</scope>
</reference>
<feature type="non-terminal residue" evidence="1">
    <location>
        <position position="25"/>
    </location>
</feature>
<evidence type="ECO:0000313" key="2">
    <source>
        <dbReference type="Proteomes" id="UP000299102"/>
    </source>
</evidence>
<name>A0A4C1SIG3_EUMVA</name>
<proteinExistence type="predicted"/>
<comment type="caution">
    <text evidence="1">The sequence shown here is derived from an EMBL/GenBank/DDBJ whole genome shotgun (WGS) entry which is preliminary data.</text>
</comment>